<dbReference type="Pfam" id="PF07495">
    <property type="entry name" value="Y_Y_Y"/>
    <property type="match status" value="1"/>
</dbReference>
<evidence type="ECO:0000256" key="5">
    <source>
        <dbReference type="ARBA" id="ARBA00022553"/>
    </source>
</evidence>
<evidence type="ECO:0000256" key="9">
    <source>
        <dbReference type="ARBA" id="ARBA00022840"/>
    </source>
</evidence>
<keyword evidence="11" id="KW-0472">Membrane</keyword>
<dbReference type="SUPFAM" id="SSF52172">
    <property type="entry name" value="CheY-like"/>
    <property type="match status" value="1"/>
</dbReference>
<evidence type="ECO:0000256" key="2">
    <source>
        <dbReference type="ARBA" id="ARBA00004236"/>
    </source>
</evidence>
<keyword evidence="17" id="KW-1185">Reference proteome</keyword>
<feature type="region of interest" description="Disordered" evidence="13">
    <location>
        <begin position="1112"/>
        <end position="1155"/>
    </location>
</feature>
<dbReference type="FunFam" id="3.30.565.10:FF:000023">
    <property type="entry name" value="PAS domain-containing sensor histidine kinase"/>
    <property type="match status" value="1"/>
</dbReference>
<dbReference type="InterPro" id="IPR015943">
    <property type="entry name" value="WD40/YVTN_repeat-like_dom_sf"/>
</dbReference>
<feature type="modified residue" description="4-aspartylphosphate" evidence="12">
    <location>
        <position position="1216"/>
    </location>
</feature>
<accession>A0AAN1WIP0</accession>
<dbReference type="Gene3D" id="3.40.50.2300">
    <property type="match status" value="1"/>
</dbReference>
<proteinExistence type="predicted"/>
<dbReference type="PRINTS" id="PR00344">
    <property type="entry name" value="BCTRLSENSOR"/>
</dbReference>
<dbReference type="GO" id="GO:0000155">
    <property type="term" value="F:phosphorelay sensor kinase activity"/>
    <property type="evidence" value="ECO:0007669"/>
    <property type="project" value="InterPro"/>
</dbReference>
<dbReference type="InterPro" id="IPR003594">
    <property type="entry name" value="HATPase_dom"/>
</dbReference>
<dbReference type="EC" id="2.7.13.3" evidence="3"/>
<dbReference type="SUPFAM" id="SSF47384">
    <property type="entry name" value="Homodimeric domain of signal transducing histidine kinase"/>
    <property type="match status" value="1"/>
</dbReference>
<dbReference type="InterPro" id="IPR011110">
    <property type="entry name" value="Reg_prop"/>
</dbReference>
<feature type="compositionally biased region" description="Polar residues" evidence="13">
    <location>
        <begin position="1112"/>
        <end position="1129"/>
    </location>
</feature>
<keyword evidence="5 12" id="KW-0597">Phosphoprotein</keyword>
<dbReference type="SUPFAM" id="SSF55874">
    <property type="entry name" value="ATPase domain of HSP90 chaperone/DNA topoisomerase II/histidine kinase"/>
    <property type="match status" value="1"/>
</dbReference>
<dbReference type="SMART" id="SM00448">
    <property type="entry name" value="REC"/>
    <property type="match status" value="1"/>
</dbReference>
<dbReference type="PROSITE" id="PS50109">
    <property type="entry name" value="HIS_KIN"/>
    <property type="match status" value="1"/>
</dbReference>
<dbReference type="PROSITE" id="PS51257">
    <property type="entry name" value="PROKAR_LIPOPROTEIN"/>
    <property type="match status" value="1"/>
</dbReference>
<dbReference type="EMBL" id="AP023086">
    <property type="protein sequence ID" value="BCD98277.1"/>
    <property type="molecule type" value="Genomic_DNA"/>
</dbReference>
<dbReference type="InterPro" id="IPR036890">
    <property type="entry name" value="HATPase_C_sf"/>
</dbReference>
<dbReference type="SMART" id="SM00387">
    <property type="entry name" value="HATPase_c"/>
    <property type="match status" value="1"/>
</dbReference>
<protein>
    <recommendedName>
        <fullName evidence="3">histidine kinase</fullName>
        <ecNumber evidence="3">2.7.13.3</ecNumber>
    </recommendedName>
</protein>
<evidence type="ECO:0000313" key="16">
    <source>
        <dbReference type="EMBL" id="BCD98277.1"/>
    </source>
</evidence>
<dbReference type="CDD" id="cd00082">
    <property type="entry name" value="HisKA"/>
    <property type="match status" value="1"/>
</dbReference>
<evidence type="ECO:0000256" key="8">
    <source>
        <dbReference type="ARBA" id="ARBA00022777"/>
    </source>
</evidence>
<feature type="domain" description="Histidine kinase" evidence="14">
    <location>
        <begin position="872"/>
        <end position="1090"/>
    </location>
</feature>
<evidence type="ECO:0000256" key="4">
    <source>
        <dbReference type="ARBA" id="ARBA00022475"/>
    </source>
</evidence>
<evidence type="ECO:0000313" key="17">
    <source>
        <dbReference type="Proteomes" id="UP001320119"/>
    </source>
</evidence>
<comment type="subcellular location">
    <subcellularLocation>
        <location evidence="2">Cell membrane</location>
    </subcellularLocation>
</comment>
<keyword evidence="8" id="KW-0418">Kinase</keyword>
<dbReference type="InterPro" id="IPR013783">
    <property type="entry name" value="Ig-like_fold"/>
</dbReference>
<gene>
    <name evidence="16" type="ORF">MARGE09_P2478</name>
</gene>
<dbReference type="InterPro" id="IPR011006">
    <property type="entry name" value="CheY-like_superfamily"/>
</dbReference>
<evidence type="ECO:0000256" key="12">
    <source>
        <dbReference type="PROSITE-ProRule" id="PRU00169"/>
    </source>
</evidence>
<dbReference type="Gene3D" id="2.60.40.10">
    <property type="entry name" value="Immunoglobulins"/>
    <property type="match status" value="1"/>
</dbReference>
<dbReference type="Pfam" id="PF00072">
    <property type="entry name" value="Response_reg"/>
    <property type="match status" value="1"/>
</dbReference>
<comment type="catalytic activity">
    <reaction evidence="1">
        <text>ATP + protein L-histidine = ADP + protein N-phospho-L-histidine.</text>
        <dbReference type="EC" id="2.7.13.3"/>
    </reaction>
</comment>
<dbReference type="SMART" id="SM00388">
    <property type="entry name" value="HisKA"/>
    <property type="match status" value="1"/>
</dbReference>
<dbReference type="Pfam" id="PF02518">
    <property type="entry name" value="HATPase_c"/>
    <property type="match status" value="1"/>
</dbReference>
<dbReference type="GO" id="GO:0005886">
    <property type="term" value="C:plasma membrane"/>
    <property type="evidence" value="ECO:0007669"/>
    <property type="project" value="UniProtKB-SubCell"/>
</dbReference>
<feature type="domain" description="Response regulatory" evidence="15">
    <location>
        <begin position="1166"/>
        <end position="1283"/>
    </location>
</feature>
<dbReference type="Gene3D" id="1.10.287.130">
    <property type="match status" value="1"/>
</dbReference>
<keyword evidence="6" id="KW-0808">Transferase</keyword>
<dbReference type="Pfam" id="PF00512">
    <property type="entry name" value="HisKA"/>
    <property type="match status" value="1"/>
</dbReference>
<name>A0AAN1WIP0_9GAMM</name>
<dbReference type="KEGG" id="marq:MARGE09_P2478"/>
<keyword evidence="4" id="KW-1003">Cell membrane</keyword>
<dbReference type="InterPro" id="IPR003661">
    <property type="entry name" value="HisK_dim/P_dom"/>
</dbReference>
<dbReference type="CDD" id="cd16922">
    <property type="entry name" value="HATPase_EvgS-ArcB-TorS-like"/>
    <property type="match status" value="1"/>
</dbReference>
<sequence>MRLIAYFSVLCTLWFSAYSCALPLETMRFKRLLHGTTDTDEVINAVHVTQQDPHGFMWFGGEHGLARYDGHDVKIYQHTPGDPDSLTSNAIWDIAFDHDGVMWLATDSGLGRYNAASDTFTSFRSKGFDTNSITGDSVRSLAVDKNNNLLIGTDNGFNILDPSRKHYRTYTDRENDPFRLPNAAIRAIYTEDDGHIWLGTTSSGLLRLTLKPFAIEIFAHDPNNAHSIGHNRITDILRDHTGALWVASFGGGISRMNPDGKSFTNYAHNPNDPTSLGSNTVWNIFEDSFNNLWVATDHGGLAQYNHTSDNFSHLRHNPYDSSSLSSNNIRSIFEDKHGDLWIGAFPIGTNFFDRSSTVFENYSHVPGTPDSLSHSTILTIQKSRQGHLWVGTEGGINAFDPVTKRSQRIVAQAGVEGALQSNAVLALAEQNNGDLWVGTWSGGLFRRTAGHDEFEHFMPSPSGAAGTKGNTVNSAYIWSLLIDQNQQDLWIGTETGGLNRYNFKSQQFHYYLPNPQPTPDNVSNPHVWTLLQDKQGTLWAGSLHGLNRYHSDSDTFSHYFHEPSNEKSLGNNRVIALFEDSKNNLWVGTQGGGISVMDAKRQHFSHIGVDDGLPSGNVASIVETPDGKIWATTDKGVVSIVRNGSPSGYHIKKYQKSHGLIGNNFNRDASYVDQDGTLYLGSTEGLSIFDSKKIETRQGPPDVVFTDFKIFSESINSETVNSPLKDTIQNTRRIDLNYDQRFFSIGFSALSYRSSNRNQYAYKLEGFDKDWNNAGNRHIANYTNLSPGHYTFRVKAANAAGAWNENGATLEIKVKPPLLQTWWAYGIYSLLFIGLMWAYSRHKAKRIELQKERDVNAELIKLDKMKDSFLANTSHELRTPLNGIIGLAEALRDSCSSLLDPAKLGQLGMIISSGKRLSHLINDILDLSKLADRTIELKREPVNLRYLTDTVITLLEPLTNEKPIKLQNEIPGHFYAVLADENRLQQIMFNLIGNAIKYSDRGHVKINAQQDNNTTTIRVKDTGIGINPEDLETIFQSFCQLEHSDAREHGGTGLGLAITKQLVELHGGKIDVISQPTKGTTFIFTMPTSNVLCERKKDPIPITRKINTNEYNTQQENSASLPQTSQQQPKKTHKEKPDSTVAEPQSTKPAKPSLKIPALDNAEQITILSVDDDPINRMVLSGILKLHNYNVIEADNGQSAIEKVQQHPEIDLVVLDVMMPKMTGYEACEILRQSRPIYDLPIIFLTAKDVETELTQGFLSGGNDFVSKPVKKEELLARIKAQLSVLLHARAIQEGATNKNVTSISNP</sequence>
<reference evidence="16 17" key="1">
    <citation type="journal article" date="2022" name="IScience">
        <title>An ultrasensitive nanofiber-based assay for enzymatic hydrolysis and deep-sea microbial degradation of cellulose.</title>
        <authorList>
            <person name="Tsudome M."/>
            <person name="Tachioka M."/>
            <person name="Miyazaki M."/>
            <person name="Uchimura K."/>
            <person name="Tsuda M."/>
            <person name="Takaki Y."/>
            <person name="Deguchi S."/>
        </authorList>
    </citation>
    <scope>NUCLEOTIDE SEQUENCE [LARGE SCALE GENOMIC DNA]</scope>
    <source>
        <strain evidence="16 17">GE09</strain>
    </source>
</reference>
<dbReference type="InterPro" id="IPR005467">
    <property type="entry name" value="His_kinase_dom"/>
</dbReference>
<dbReference type="PANTHER" id="PTHR43547">
    <property type="entry name" value="TWO-COMPONENT HISTIDINE KINASE"/>
    <property type="match status" value="1"/>
</dbReference>
<dbReference type="RefSeq" id="WP_236982514.1">
    <property type="nucleotide sequence ID" value="NZ_AP023086.1"/>
</dbReference>
<dbReference type="InterPro" id="IPR011123">
    <property type="entry name" value="Y_Y_Y"/>
</dbReference>
<keyword evidence="10" id="KW-0902">Two-component regulatory system</keyword>
<dbReference type="GO" id="GO:0005524">
    <property type="term" value="F:ATP binding"/>
    <property type="evidence" value="ECO:0007669"/>
    <property type="project" value="UniProtKB-KW"/>
</dbReference>
<dbReference type="InterPro" id="IPR036097">
    <property type="entry name" value="HisK_dim/P_sf"/>
</dbReference>
<evidence type="ECO:0000256" key="13">
    <source>
        <dbReference type="SAM" id="MobiDB-lite"/>
    </source>
</evidence>
<organism evidence="16 17">
    <name type="scientific">Marinagarivorans cellulosilyticus</name>
    <dbReference type="NCBI Taxonomy" id="2721545"/>
    <lineage>
        <taxon>Bacteria</taxon>
        <taxon>Pseudomonadati</taxon>
        <taxon>Pseudomonadota</taxon>
        <taxon>Gammaproteobacteria</taxon>
        <taxon>Cellvibrionales</taxon>
        <taxon>Cellvibrionaceae</taxon>
        <taxon>Marinagarivorans</taxon>
    </lineage>
</organism>
<evidence type="ECO:0000256" key="3">
    <source>
        <dbReference type="ARBA" id="ARBA00012438"/>
    </source>
</evidence>
<dbReference type="Gene3D" id="3.30.565.10">
    <property type="entry name" value="Histidine kinase-like ATPase, C-terminal domain"/>
    <property type="match status" value="1"/>
</dbReference>
<keyword evidence="9" id="KW-0067">ATP-binding</keyword>
<evidence type="ECO:0000256" key="1">
    <source>
        <dbReference type="ARBA" id="ARBA00000085"/>
    </source>
</evidence>
<dbReference type="Pfam" id="PF07494">
    <property type="entry name" value="Reg_prop"/>
    <property type="match status" value="7"/>
</dbReference>
<evidence type="ECO:0000256" key="7">
    <source>
        <dbReference type="ARBA" id="ARBA00022741"/>
    </source>
</evidence>
<dbReference type="InterPro" id="IPR001789">
    <property type="entry name" value="Sig_transdc_resp-reg_receiver"/>
</dbReference>
<evidence type="ECO:0000259" key="14">
    <source>
        <dbReference type="PROSITE" id="PS50109"/>
    </source>
</evidence>
<keyword evidence="7" id="KW-0547">Nucleotide-binding</keyword>
<dbReference type="Gene3D" id="2.130.10.10">
    <property type="entry name" value="YVTN repeat-like/Quinoprotein amine dehydrogenase"/>
    <property type="match status" value="4"/>
</dbReference>
<evidence type="ECO:0000256" key="6">
    <source>
        <dbReference type="ARBA" id="ARBA00022679"/>
    </source>
</evidence>
<dbReference type="Proteomes" id="UP001320119">
    <property type="component" value="Chromosome"/>
</dbReference>
<dbReference type="PROSITE" id="PS50110">
    <property type="entry name" value="RESPONSE_REGULATORY"/>
    <property type="match status" value="1"/>
</dbReference>
<evidence type="ECO:0000256" key="10">
    <source>
        <dbReference type="ARBA" id="ARBA00023012"/>
    </source>
</evidence>
<dbReference type="PANTHER" id="PTHR43547:SF2">
    <property type="entry name" value="HYBRID SIGNAL TRANSDUCTION HISTIDINE KINASE C"/>
    <property type="match status" value="1"/>
</dbReference>
<dbReference type="FunFam" id="2.60.40.10:FF:000791">
    <property type="entry name" value="Two-component system sensor histidine kinase/response regulator"/>
    <property type="match status" value="1"/>
</dbReference>
<evidence type="ECO:0000259" key="15">
    <source>
        <dbReference type="PROSITE" id="PS50110"/>
    </source>
</evidence>
<dbReference type="SUPFAM" id="SSF63829">
    <property type="entry name" value="Calcium-dependent phosphotriesterase"/>
    <property type="match status" value="3"/>
</dbReference>
<evidence type="ECO:0000256" key="11">
    <source>
        <dbReference type="ARBA" id="ARBA00023136"/>
    </source>
</evidence>
<dbReference type="InterPro" id="IPR004358">
    <property type="entry name" value="Sig_transdc_His_kin-like_C"/>
</dbReference>